<dbReference type="Proteomes" id="UP001157117">
    <property type="component" value="Unassembled WGS sequence"/>
</dbReference>
<keyword evidence="1" id="KW-0732">Signal</keyword>
<organism evidence="2 3">
    <name type="scientific">Sphingomonas psychrolutea</name>
    <dbReference type="NCBI Taxonomy" id="1259676"/>
    <lineage>
        <taxon>Bacteria</taxon>
        <taxon>Pseudomonadati</taxon>
        <taxon>Pseudomonadota</taxon>
        <taxon>Alphaproteobacteria</taxon>
        <taxon>Sphingomonadales</taxon>
        <taxon>Sphingomonadaceae</taxon>
        <taxon>Sphingomonas</taxon>
    </lineage>
</organism>
<gene>
    <name evidence="2" type="ORF">GCM10007926_24240</name>
</gene>
<reference evidence="3" key="1">
    <citation type="journal article" date="2019" name="Int. J. Syst. Evol. Microbiol.">
        <title>The Global Catalogue of Microorganisms (GCM) 10K type strain sequencing project: providing services to taxonomists for standard genome sequencing and annotation.</title>
        <authorList>
            <consortium name="The Broad Institute Genomics Platform"/>
            <consortium name="The Broad Institute Genome Sequencing Center for Infectious Disease"/>
            <person name="Wu L."/>
            <person name="Ma J."/>
        </authorList>
    </citation>
    <scope>NUCLEOTIDE SEQUENCE [LARGE SCALE GENOMIC DNA]</scope>
    <source>
        <strain evidence="3">NBRC 109639</strain>
    </source>
</reference>
<evidence type="ECO:0000313" key="3">
    <source>
        <dbReference type="Proteomes" id="UP001157117"/>
    </source>
</evidence>
<dbReference type="EMBL" id="BSPT01000025">
    <property type="protein sequence ID" value="GLT05492.1"/>
    <property type="molecule type" value="Genomic_DNA"/>
</dbReference>
<name>A0ABQ6ECY9_9SPHN</name>
<accession>A0ABQ6ECY9</accession>
<comment type="caution">
    <text evidence="2">The sequence shown here is derived from an EMBL/GenBank/DDBJ whole genome shotgun (WGS) entry which is preliminary data.</text>
</comment>
<proteinExistence type="predicted"/>
<sequence>MKVRLLLVPALLSSLASTPALSAAQALDFAIENTGKAALTCSAAFAHWFSADLGEAAPGASISFSLGVDVDSGTVFQKNTVGDKMAVQRVWCGLKGDDWRTRDEIPLEHRAGVVPEPVRLRCATAGEKTRCVAQ</sequence>
<feature type="chain" id="PRO_5045905874" evidence="1">
    <location>
        <begin position="23"/>
        <end position="134"/>
    </location>
</feature>
<dbReference type="RefSeq" id="WP_147181956.1">
    <property type="nucleotide sequence ID" value="NZ_BSPT01000025.1"/>
</dbReference>
<feature type="signal peptide" evidence="1">
    <location>
        <begin position="1"/>
        <end position="22"/>
    </location>
</feature>
<evidence type="ECO:0000313" key="2">
    <source>
        <dbReference type="EMBL" id="GLT05492.1"/>
    </source>
</evidence>
<evidence type="ECO:0000256" key="1">
    <source>
        <dbReference type="SAM" id="SignalP"/>
    </source>
</evidence>
<keyword evidence="3" id="KW-1185">Reference proteome</keyword>
<protein>
    <submittedName>
        <fullName evidence="2">Uncharacterized protein</fullName>
    </submittedName>
</protein>